<dbReference type="PROSITE" id="PS51178">
    <property type="entry name" value="PASTA"/>
    <property type="match status" value="1"/>
</dbReference>
<evidence type="ECO:0000256" key="1">
    <source>
        <dbReference type="SAM" id="MobiDB-lite"/>
    </source>
</evidence>
<dbReference type="Gene3D" id="2.60.40.2700">
    <property type="match status" value="2"/>
</dbReference>
<dbReference type="AlphaFoldDB" id="A0A1M6GF55"/>
<dbReference type="EMBL" id="FQZG01000026">
    <property type="protein sequence ID" value="SHJ08596.1"/>
    <property type="molecule type" value="Genomic_DNA"/>
</dbReference>
<organism evidence="4 5">
    <name type="scientific">Tessaracoccus bendigoensis DSM 12906</name>
    <dbReference type="NCBI Taxonomy" id="1123357"/>
    <lineage>
        <taxon>Bacteria</taxon>
        <taxon>Bacillati</taxon>
        <taxon>Actinomycetota</taxon>
        <taxon>Actinomycetes</taxon>
        <taxon>Propionibacteriales</taxon>
        <taxon>Propionibacteriaceae</taxon>
        <taxon>Tessaracoccus</taxon>
    </lineage>
</organism>
<keyword evidence="2" id="KW-1133">Transmembrane helix</keyword>
<evidence type="ECO:0000313" key="5">
    <source>
        <dbReference type="Proteomes" id="UP000184512"/>
    </source>
</evidence>
<dbReference type="Gene3D" id="3.30.10.20">
    <property type="match status" value="1"/>
</dbReference>
<accession>A0A1M6GF55</accession>
<evidence type="ECO:0000313" key="4">
    <source>
        <dbReference type="EMBL" id="SHJ08596.1"/>
    </source>
</evidence>
<dbReference type="CDD" id="cd06577">
    <property type="entry name" value="PASTA_pknB"/>
    <property type="match status" value="1"/>
</dbReference>
<keyword evidence="5" id="KW-1185">Reference proteome</keyword>
<evidence type="ECO:0000256" key="2">
    <source>
        <dbReference type="SAM" id="Phobius"/>
    </source>
</evidence>
<feature type="transmembrane region" description="Helical" evidence="2">
    <location>
        <begin position="134"/>
        <end position="155"/>
    </location>
</feature>
<keyword evidence="2" id="KW-0472">Membrane</keyword>
<keyword evidence="2" id="KW-0812">Transmembrane</keyword>
<dbReference type="STRING" id="1123357.SAMN02745244_01695"/>
<gene>
    <name evidence="4" type="ORF">SAMN02745244_01695</name>
</gene>
<sequence>MSVSTSVGPRADAPVPFAIAGPAELRLGPERIGATSFTVTNLTGRPIRVRLQPRAAAPGNEAWYQVTGEREVPMAVGATLSVEVMARVPGDAPEGTSTLSLRAVDEADPERLTDGPAVAVTVPPPPPPPKKLPLVPILAAVLVLVLLGGGAFWFFAMRKQPPLNPAAPTIPDTAMVGVELKADVGRWERKPELTYQWFRCTGSTCEPIDDATADSYVPTVPDATLDLQLQVTGTNEDGALTASSNRSRVAQAPPRNTTLPALSGTPETGRTLTLDVGTWDDAVTIEQQWMSCPMDDASACTPIAGATGTTLLVGETLTAQMVRADVTATNPGGTMMLSSNTLGPIGVAKVPVPLVLGLQLGDGQTLIDALGLTANVIGQNSWCSVVLTQSIQAGTLVERGTAVTLTVAYQQFCLFLPDLGAINDRYLPFEITIPLQQGEGP</sequence>
<feature type="domain" description="PASTA" evidence="3">
    <location>
        <begin position="346"/>
        <end position="409"/>
    </location>
</feature>
<dbReference type="InterPro" id="IPR005543">
    <property type="entry name" value="PASTA_dom"/>
</dbReference>
<feature type="region of interest" description="Disordered" evidence="1">
    <location>
        <begin position="237"/>
        <end position="269"/>
    </location>
</feature>
<dbReference type="Pfam" id="PF03793">
    <property type="entry name" value="PASTA"/>
    <property type="match status" value="1"/>
</dbReference>
<proteinExistence type="predicted"/>
<evidence type="ECO:0000259" key="3">
    <source>
        <dbReference type="PROSITE" id="PS51178"/>
    </source>
</evidence>
<dbReference type="OrthoDB" id="614750at2"/>
<reference evidence="4 5" key="1">
    <citation type="submission" date="2016-11" db="EMBL/GenBank/DDBJ databases">
        <authorList>
            <person name="Jaros S."/>
            <person name="Januszkiewicz K."/>
            <person name="Wedrychowicz H."/>
        </authorList>
    </citation>
    <scope>NUCLEOTIDE SEQUENCE [LARGE SCALE GENOMIC DNA]</scope>
    <source>
        <strain evidence="4 5">DSM 12906</strain>
    </source>
</reference>
<dbReference type="RefSeq" id="WP_073187079.1">
    <property type="nucleotide sequence ID" value="NZ_FQZG01000026.1"/>
</dbReference>
<dbReference type="Proteomes" id="UP000184512">
    <property type="component" value="Unassembled WGS sequence"/>
</dbReference>
<protein>
    <recommendedName>
        <fullName evidence="3">PASTA domain-containing protein</fullName>
    </recommendedName>
</protein>
<name>A0A1M6GF55_9ACTN</name>